<protein>
    <submittedName>
        <fullName evidence="2">Uncharacterized protein</fullName>
    </submittedName>
</protein>
<keyword evidence="3" id="KW-1185">Reference proteome</keyword>
<name>A0A927M6M8_9ACTN</name>
<evidence type="ECO:0000313" key="2">
    <source>
        <dbReference type="EMBL" id="MBE1487706.1"/>
    </source>
</evidence>
<dbReference type="RefSeq" id="WP_192767506.1">
    <property type="nucleotide sequence ID" value="NZ_JADBEB010000001.1"/>
</dbReference>
<reference evidence="2" key="1">
    <citation type="submission" date="2020-10" db="EMBL/GenBank/DDBJ databases">
        <title>Sequencing the genomes of 1000 actinobacteria strains.</title>
        <authorList>
            <person name="Klenk H.-P."/>
        </authorList>
    </citation>
    <scope>NUCLEOTIDE SEQUENCE</scope>
    <source>
        <strain evidence="2">DSM 46832</strain>
    </source>
</reference>
<proteinExistence type="predicted"/>
<accession>A0A927M6M8</accession>
<dbReference type="AlphaFoldDB" id="A0A927M6M8"/>
<dbReference type="EMBL" id="JADBEB010000001">
    <property type="protein sequence ID" value="MBE1487706.1"/>
    <property type="molecule type" value="Genomic_DNA"/>
</dbReference>
<feature type="region of interest" description="Disordered" evidence="1">
    <location>
        <begin position="121"/>
        <end position="140"/>
    </location>
</feature>
<evidence type="ECO:0000313" key="3">
    <source>
        <dbReference type="Proteomes" id="UP000649753"/>
    </source>
</evidence>
<sequence length="140" mass="15092">MSRASLINRLTAIVGCGVGEGPEMLNPAGFGTDTDVLRKYAVHLDQVAEDLKPLQERFAGGGPATIPIDAFSSRTGWLHLMAEELRAFRDTYADAQSGTEWRLRRIRDAVSEAGRLLGEAADEYDRSDRGAAGRTGAAGR</sequence>
<evidence type="ECO:0000256" key="1">
    <source>
        <dbReference type="SAM" id="MobiDB-lite"/>
    </source>
</evidence>
<organism evidence="2 3">
    <name type="scientific">Plantactinospora soyae</name>
    <dbReference type="NCBI Taxonomy" id="1544732"/>
    <lineage>
        <taxon>Bacteria</taxon>
        <taxon>Bacillati</taxon>
        <taxon>Actinomycetota</taxon>
        <taxon>Actinomycetes</taxon>
        <taxon>Micromonosporales</taxon>
        <taxon>Micromonosporaceae</taxon>
        <taxon>Plantactinospora</taxon>
    </lineage>
</organism>
<dbReference type="Proteomes" id="UP000649753">
    <property type="component" value="Unassembled WGS sequence"/>
</dbReference>
<gene>
    <name evidence="2" type="ORF">H4W31_003344</name>
</gene>
<comment type="caution">
    <text evidence="2">The sequence shown here is derived from an EMBL/GenBank/DDBJ whole genome shotgun (WGS) entry which is preliminary data.</text>
</comment>